<protein>
    <submittedName>
        <fullName evidence="2">DUF1931 family protein</fullName>
    </submittedName>
</protein>
<dbReference type="EMBL" id="CP141261">
    <property type="protein sequence ID" value="WRL61842.1"/>
    <property type="molecule type" value="Genomic_DNA"/>
</dbReference>
<gene>
    <name evidence="2" type="ORF">U6N30_17135</name>
</gene>
<dbReference type="InterPro" id="IPR009072">
    <property type="entry name" value="Histone-fold"/>
</dbReference>
<organism evidence="2 3">
    <name type="scientific">Blastococcus brunescens</name>
    <dbReference type="NCBI Taxonomy" id="1564165"/>
    <lineage>
        <taxon>Bacteria</taxon>
        <taxon>Bacillati</taxon>
        <taxon>Actinomycetota</taxon>
        <taxon>Actinomycetes</taxon>
        <taxon>Geodermatophilales</taxon>
        <taxon>Geodermatophilaceae</taxon>
        <taxon>Blastococcus</taxon>
    </lineage>
</organism>
<accession>A0ABZ1ATE4</accession>
<feature type="region of interest" description="Disordered" evidence="1">
    <location>
        <begin position="1"/>
        <end position="53"/>
    </location>
</feature>
<dbReference type="Pfam" id="PF09123">
    <property type="entry name" value="DUF1931"/>
    <property type="match status" value="1"/>
</dbReference>
<dbReference type="SUPFAM" id="SSF47113">
    <property type="entry name" value="Histone-fold"/>
    <property type="match status" value="1"/>
</dbReference>
<evidence type="ECO:0000256" key="1">
    <source>
        <dbReference type="SAM" id="MobiDB-lite"/>
    </source>
</evidence>
<evidence type="ECO:0000313" key="2">
    <source>
        <dbReference type="EMBL" id="WRL61842.1"/>
    </source>
</evidence>
<evidence type="ECO:0000313" key="3">
    <source>
        <dbReference type="Proteomes" id="UP001324287"/>
    </source>
</evidence>
<dbReference type="CDD" id="cd22923">
    <property type="entry name" value="HFD_Aq328-like_rpt2"/>
    <property type="match status" value="1"/>
</dbReference>
<keyword evidence="3" id="KW-1185">Reference proteome</keyword>
<feature type="compositionally biased region" description="Low complexity" evidence="1">
    <location>
        <begin position="40"/>
        <end position="49"/>
    </location>
</feature>
<dbReference type="Gene3D" id="1.10.20.10">
    <property type="entry name" value="Histone, subunit A"/>
    <property type="match status" value="1"/>
</dbReference>
<reference evidence="2 3" key="1">
    <citation type="submission" date="2023-12" db="EMBL/GenBank/DDBJ databases">
        <title>Blastococcus brunescens sp. nov., an actonobacterium isolated from sandstone collected in sahara desert.</title>
        <authorList>
            <person name="Gtari M."/>
            <person name="Ghodhbane F."/>
        </authorList>
    </citation>
    <scope>NUCLEOTIDE SEQUENCE [LARGE SCALE GENOMIC DNA]</scope>
    <source>
        <strain evidence="2 3">BMG 8361</strain>
    </source>
</reference>
<sequence>MERPGRHRAPGPPNHEGPAGADAGVRHVRGGRRDPREAGADAARAPADATFSDETEQLLPELFGGLSLALARAFRSVDPEVVNPSTQHWDRVTDLFRQVF</sequence>
<dbReference type="Proteomes" id="UP001324287">
    <property type="component" value="Chromosome"/>
</dbReference>
<dbReference type="InterPro" id="IPR015207">
    <property type="entry name" value="DUF1931"/>
</dbReference>
<proteinExistence type="predicted"/>
<name>A0ABZ1ATE4_9ACTN</name>